<dbReference type="InterPro" id="IPR000182">
    <property type="entry name" value="GNAT_dom"/>
</dbReference>
<dbReference type="GO" id="GO:0016747">
    <property type="term" value="F:acyltransferase activity, transferring groups other than amino-acyl groups"/>
    <property type="evidence" value="ECO:0007669"/>
    <property type="project" value="InterPro"/>
</dbReference>
<dbReference type="PROSITE" id="PS51186">
    <property type="entry name" value="GNAT"/>
    <property type="match status" value="1"/>
</dbReference>
<protein>
    <recommendedName>
        <fullName evidence="1">N-acetyltransferase domain-containing protein</fullName>
    </recommendedName>
</protein>
<dbReference type="CDD" id="cd04301">
    <property type="entry name" value="NAT_SF"/>
    <property type="match status" value="1"/>
</dbReference>
<dbReference type="AlphaFoldDB" id="A0A1L9Q490"/>
<dbReference type="Gene3D" id="3.40.630.30">
    <property type="match status" value="1"/>
</dbReference>
<proteinExistence type="predicted"/>
<dbReference type="PANTHER" id="PTHR42791:SF2">
    <property type="entry name" value="N-ACETYLTRANSFERASE DOMAIN-CONTAINING PROTEIN"/>
    <property type="match status" value="1"/>
</dbReference>
<dbReference type="EMBL" id="KV878140">
    <property type="protein sequence ID" value="OJJ08584.1"/>
    <property type="molecule type" value="Genomic_DNA"/>
</dbReference>
<dbReference type="GeneID" id="63734200"/>
<dbReference type="InterPro" id="IPR016181">
    <property type="entry name" value="Acyl_CoA_acyltransferase"/>
</dbReference>
<evidence type="ECO:0000259" key="1">
    <source>
        <dbReference type="PROSITE" id="PS51186"/>
    </source>
</evidence>
<evidence type="ECO:0000313" key="3">
    <source>
        <dbReference type="Proteomes" id="UP000184073"/>
    </source>
</evidence>
<dbReference type="OrthoDB" id="410198at2759"/>
<evidence type="ECO:0000313" key="2">
    <source>
        <dbReference type="EMBL" id="OJJ08584.1"/>
    </source>
</evidence>
<accession>A0A1L9Q490</accession>
<reference evidence="3" key="1">
    <citation type="journal article" date="2017" name="Genome Biol.">
        <title>Comparative genomics reveals high biological diversity and specific adaptations in the industrially and medically important fungal genus Aspergillus.</title>
        <authorList>
            <person name="de Vries R.P."/>
            <person name="Riley R."/>
            <person name="Wiebenga A."/>
            <person name="Aguilar-Osorio G."/>
            <person name="Amillis S."/>
            <person name="Uchima C.A."/>
            <person name="Anderluh G."/>
            <person name="Asadollahi M."/>
            <person name="Askin M."/>
            <person name="Barry K."/>
            <person name="Battaglia E."/>
            <person name="Bayram O."/>
            <person name="Benocci T."/>
            <person name="Braus-Stromeyer S.A."/>
            <person name="Caldana C."/>
            <person name="Canovas D."/>
            <person name="Cerqueira G.C."/>
            <person name="Chen F."/>
            <person name="Chen W."/>
            <person name="Choi C."/>
            <person name="Clum A."/>
            <person name="Dos Santos R.A."/>
            <person name="Damasio A.R."/>
            <person name="Diallinas G."/>
            <person name="Emri T."/>
            <person name="Fekete E."/>
            <person name="Flipphi M."/>
            <person name="Freyberg S."/>
            <person name="Gallo A."/>
            <person name="Gournas C."/>
            <person name="Habgood R."/>
            <person name="Hainaut M."/>
            <person name="Harispe M.L."/>
            <person name="Henrissat B."/>
            <person name="Hilden K.S."/>
            <person name="Hope R."/>
            <person name="Hossain A."/>
            <person name="Karabika E."/>
            <person name="Karaffa L."/>
            <person name="Karanyi Z."/>
            <person name="Krasevec N."/>
            <person name="Kuo A."/>
            <person name="Kusch H."/>
            <person name="LaButti K."/>
            <person name="Lagendijk E.L."/>
            <person name="Lapidus A."/>
            <person name="Levasseur A."/>
            <person name="Lindquist E."/>
            <person name="Lipzen A."/>
            <person name="Logrieco A.F."/>
            <person name="MacCabe A."/>
            <person name="Maekelae M.R."/>
            <person name="Malavazi I."/>
            <person name="Melin P."/>
            <person name="Meyer V."/>
            <person name="Mielnichuk N."/>
            <person name="Miskei M."/>
            <person name="Molnar A.P."/>
            <person name="Mule G."/>
            <person name="Ngan C.Y."/>
            <person name="Orejas M."/>
            <person name="Orosz E."/>
            <person name="Ouedraogo J.P."/>
            <person name="Overkamp K.M."/>
            <person name="Park H.-S."/>
            <person name="Perrone G."/>
            <person name="Piumi F."/>
            <person name="Punt P.J."/>
            <person name="Ram A.F."/>
            <person name="Ramon A."/>
            <person name="Rauscher S."/>
            <person name="Record E."/>
            <person name="Riano-Pachon D.M."/>
            <person name="Robert V."/>
            <person name="Roehrig J."/>
            <person name="Ruller R."/>
            <person name="Salamov A."/>
            <person name="Salih N.S."/>
            <person name="Samson R.A."/>
            <person name="Sandor E."/>
            <person name="Sanguinetti M."/>
            <person name="Schuetze T."/>
            <person name="Sepcic K."/>
            <person name="Shelest E."/>
            <person name="Sherlock G."/>
            <person name="Sophianopoulou V."/>
            <person name="Squina F.M."/>
            <person name="Sun H."/>
            <person name="Susca A."/>
            <person name="Todd R.B."/>
            <person name="Tsang A."/>
            <person name="Unkles S.E."/>
            <person name="van de Wiele N."/>
            <person name="van Rossen-Uffink D."/>
            <person name="Oliveira J.V."/>
            <person name="Vesth T.C."/>
            <person name="Visser J."/>
            <person name="Yu J.-H."/>
            <person name="Zhou M."/>
            <person name="Andersen M.R."/>
            <person name="Archer D.B."/>
            <person name="Baker S.E."/>
            <person name="Benoit I."/>
            <person name="Brakhage A.A."/>
            <person name="Braus G.H."/>
            <person name="Fischer R."/>
            <person name="Frisvad J.C."/>
            <person name="Goldman G.H."/>
            <person name="Houbraken J."/>
            <person name="Oakley B."/>
            <person name="Pocsi I."/>
            <person name="Scazzocchio C."/>
            <person name="Seiboth B."/>
            <person name="vanKuyk P.A."/>
            <person name="Wortman J."/>
            <person name="Dyer P.S."/>
            <person name="Grigoriev I.V."/>
        </authorList>
    </citation>
    <scope>NUCLEOTIDE SEQUENCE [LARGE SCALE GENOMIC DNA]</scope>
    <source>
        <strain evidence="3">CBS 583.65</strain>
    </source>
</reference>
<dbReference type="SUPFAM" id="SSF55729">
    <property type="entry name" value="Acyl-CoA N-acyltransferases (Nat)"/>
    <property type="match status" value="1"/>
</dbReference>
<feature type="domain" description="N-acetyltransferase" evidence="1">
    <location>
        <begin position="104"/>
        <end position="243"/>
    </location>
</feature>
<sequence length="245" mass="27409">MFYGLSLSHPYLLLPPKPQSQQQCPPFSIHPLLPPDYIEAFTLADTAFATLNSLLFTTYPPSPESQRILTDTRLKALAATQAIMFKAVDNHTGRIVGVARWTVSAGENVENTLDEAVEEILARSIPETNEACARGFYSMAWNARREILGIPDEEGNVVKLAPRVELETLFVHPEYKREGVARALLQWGIEEARRLRVVVYAEVAEGRPVYEQAGFEAVKTVDFDAQGFGGVGTHRYTFMLRRPSE</sequence>
<dbReference type="Proteomes" id="UP000184073">
    <property type="component" value="Unassembled WGS sequence"/>
</dbReference>
<keyword evidence="3" id="KW-1185">Reference proteome</keyword>
<dbReference type="PANTHER" id="PTHR42791">
    <property type="entry name" value="GNAT FAMILY ACETYLTRANSFERASE"/>
    <property type="match status" value="1"/>
</dbReference>
<dbReference type="Pfam" id="PF13673">
    <property type="entry name" value="Acetyltransf_10"/>
    <property type="match status" value="1"/>
</dbReference>
<gene>
    <name evidence="2" type="ORF">ASPVEDRAFT_89795</name>
</gene>
<organism evidence="2 3">
    <name type="scientific">Aspergillus versicolor CBS 583.65</name>
    <dbReference type="NCBI Taxonomy" id="1036611"/>
    <lineage>
        <taxon>Eukaryota</taxon>
        <taxon>Fungi</taxon>
        <taxon>Dikarya</taxon>
        <taxon>Ascomycota</taxon>
        <taxon>Pezizomycotina</taxon>
        <taxon>Eurotiomycetes</taxon>
        <taxon>Eurotiomycetidae</taxon>
        <taxon>Eurotiales</taxon>
        <taxon>Aspergillaceae</taxon>
        <taxon>Aspergillus</taxon>
        <taxon>Aspergillus subgen. Nidulantes</taxon>
    </lineage>
</organism>
<dbReference type="RefSeq" id="XP_040674346.1">
    <property type="nucleotide sequence ID" value="XM_040818689.1"/>
</dbReference>
<name>A0A1L9Q490_ASPVE</name>
<dbReference type="STRING" id="1036611.A0A1L9Q490"/>
<dbReference type="InterPro" id="IPR052523">
    <property type="entry name" value="Trichothecene_AcTrans"/>
</dbReference>
<dbReference type="VEuPathDB" id="FungiDB:ASPVEDRAFT_89795"/>